<name>A0A098VT14_9MICR</name>
<dbReference type="EMBL" id="JMKJ01000119">
    <property type="protein sequence ID" value="KGG52125.1"/>
    <property type="molecule type" value="Genomic_DNA"/>
</dbReference>
<evidence type="ECO:0000313" key="1">
    <source>
        <dbReference type="EMBL" id="KGG52125.1"/>
    </source>
</evidence>
<comment type="caution">
    <text evidence="1">The sequence shown here is derived from an EMBL/GenBank/DDBJ whole genome shotgun (WGS) entry which is preliminary data.</text>
</comment>
<organism evidence="1 2">
    <name type="scientific">Mitosporidium daphniae</name>
    <dbReference type="NCBI Taxonomy" id="1485682"/>
    <lineage>
        <taxon>Eukaryota</taxon>
        <taxon>Fungi</taxon>
        <taxon>Fungi incertae sedis</taxon>
        <taxon>Microsporidia</taxon>
        <taxon>Mitosporidium</taxon>
    </lineage>
</organism>
<sequence length="73" mass="7894">MFINKSDPLKLVENAAEGAKRPMAANFRCSSTYKYSGPSISCFSKSLKLYANTTVPYAQVENAAEGAKRPMAA</sequence>
<gene>
    <name evidence="1" type="ORF">DI09_207p30</name>
</gene>
<dbReference type="AlphaFoldDB" id="A0A098VT14"/>
<dbReference type="HOGENOM" id="CLU_2705340_0_0_1"/>
<dbReference type="Proteomes" id="UP000029725">
    <property type="component" value="Unassembled WGS sequence"/>
</dbReference>
<protein>
    <submittedName>
        <fullName evidence="1">Uncharacterized protein</fullName>
    </submittedName>
</protein>
<dbReference type="VEuPathDB" id="MicrosporidiaDB:DI09_207p30"/>
<keyword evidence="2" id="KW-1185">Reference proteome</keyword>
<proteinExistence type="predicted"/>
<evidence type="ECO:0000313" key="2">
    <source>
        <dbReference type="Proteomes" id="UP000029725"/>
    </source>
</evidence>
<accession>A0A098VT14</accession>
<reference evidence="1 2" key="1">
    <citation type="submission" date="2014-04" db="EMBL/GenBank/DDBJ databases">
        <title>A new species of microsporidia sheds light on the evolution of extreme parasitism.</title>
        <authorList>
            <person name="Haag K.L."/>
            <person name="James T.Y."/>
            <person name="Larsson R."/>
            <person name="Schaer T.M."/>
            <person name="Refardt D."/>
            <person name="Pombert J.-F."/>
            <person name="Ebert D."/>
        </authorList>
    </citation>
    <scope>NUCLEOTIDE SEQUENCE [LARGE SCALE GENOMIC DNA]</scope>
    <source>
        <strain evidence="1 2">UGP3</strain>
        <tissue evidence="1">Spores</tissue>
    </source>
</reference>